<feature type="domain" description="Peptidase M13 C-terminal" evidence="7">
    <location>
        <begin position="353"/>
        <end position="560"/>
    </location>
</feature>
<keyword evidence="3" id="KW-0479">Metal-binding</keyword>
<dbReference type="Pfam" id="PF05649">
    <property type="entry name" value="Peptidase_M13_N"/>
    <property type="match status" value="1"/>
</dbReference>
<evidence type="ECO:0000259" key="8">
    <source>
        <dbReference type="Pfam" id="PF05649"/>
    </source>
</evidence>
<keyword evidence="5" id="KW-0862">Zinc</keyword>
<dbReference type="InterPro" id="IPR008753">
    <property type="entry name" value="Peptidase_M13_N"/>
</dbReference>
<dbReference type="GO" id="GO:0004222">
    <property type="term" value="F:metalloendopeptidase activity"/>
    <property type="evidence" value="ECO:0007669"/>
    <property type="project" value="InterPro"/>
</dbReference>
<protein>
    <submittedName>
        <fullName evidence="9">Uncharacterized protein</fullName>
    </submittedName>
</protein>
<evidence type="ECO:0000256" key="2">
    <source>
        <dbReference type="ARBA" id="ARBA00022670"/>
    </source>
</evidence>
<dbReference type="InterPro" id="IPR018497">
    <property type="entry name" value="Peptidase_M13_C"/>
</dbReference>
<gene>
    <name evidence="9" type="ORF">FSP39_016866</name>
</gene>
<evidence type="ECO:0000256" key="3">
    <source>
        <dbReference type="ARBA" id="ARBA00022723"/>
    </source>
</evidence>
<evidence type="ECO:0000259" key="7">
    <source>
        <dbReference type="Pfam" id="PF01431"/>
    </source>
</evidence>
<comment type="cofactor">
    <cofactor evidence="1">
        <name>Zn(2+)</name>
        <dbReference type="ChEBI" id="CHEBI:29105"/>
    </cofactor>
</comment>
<evidence type="ECO:0000313" key="10">
    <source>
        <dbReference type="Proteomes" id="UP001186944"/>
    </source>
</evidence>
<dbReference type="GO" id="GO:0005886">
    <property type="term" value="C:plasma membrane"/>
    <property type="evidence" value="ECO:0007669"/>
    <property type="project" value="TreeGrafter"/>
</dbReference>
<dbReference type="EMBL" id="VSWD01000004">
    <property type="protein sequence ID" value="KAK3105080.1"/>
    <property type="molecule type" value="Genomic_DNA"/>
</dbReference>
<keyword evidence="6" id="KW-0482">Metalloprotease</keyword>
<evidence type="ECO:0000256" key="4">
    <source>
        <dbReference type="ARBA" id="ARBA00022801"/>
    </source>
</evidence>
<keyword evidence="10" id="KW-1185">Reference proteome</keyword>
<evidence type="ECO:0000313" key="9">
    <source>
        <dbReference type="EMBL" id="KAK3105080.1"/>
    </source>
</evidence>
<reference evidence="9" key="1">
    <citation type="submission" date="2019-08" db="EMBL/GenBank/DDBJ databases">
        <title>The improved chromosome-level genome for the pearl oyster Pinctada fucata martensii using PacBio sequencing and Hi-C.</title>
        <authorList>
            <person name="Zheng Z."/>
        </authorList>
    </citation>
    <scope>NUCLEOTIDE SEQUENCE</scope>
    <source>
        <strain evidence="9">ZZ-2019</strain>
        <tissue evidence="9">Adductor muscle</tissue>
    </source>
</reference>
<dbReference type="Gene3D" id="3.40.390.10">
    <property type="entry name" value="Collagenase (Catalytic Domain)"/>
    <property type="match status" value="1"/>
</dbReference>
<sequence>MAGAASQRGDAYSSRAPGPTSSLLGIRLCSICSSIMENPGFILPERKYYLGDRDSPVLMALETLGRRVAMEFGADETVAVKDMRDVVDLEIDLANISMASEDRRDNEKLYNLYTLGELKNHFPESTKLDFSWRGYFQGIFGLKGIGINITDDEEIIIREVPYYSRLMETLEKYDKRVVANFAVWKLMKNRARNLPDRFLDHLGDYGKVLYGSPRVRARWRRCASYVVDYMGLPVGKLFVQKHFDEEAKKGMHNMIDKIEGAFKEILSELSWMDRETRKVAKEKVEYITRRIGYDDDILDKEKLDRRYENVTVEPGDYFNNVLRMLKLSVIDELRGLRQSVYHLNWESAPSTVNAYYNAENNRIMFPAGILQPPYYNKRFPRSLNYGGIGSLIGHEITHGFDDRGRQNDKYGNLKQWWNDDAINKFKNLTQCLVKQYGDFSMPEAGGMKVNGIITLGENIADNGGMKQAFKAYRQFVDERGGEEDSLPGLSLTNNQLLFINFAQIRCAVMHRQDAVNHILTGPHSPSRFRIIGTLQNMPEFSEVFNCPKGSFMNPVKKCRVW</sequence>
<dbReference type="CDD" id="cd08662">
    <property type="entry name" value="M13"/>
    <property type="match status" value="1"/>
</dbReference>
<comment type="caution">
    <text evidence="9">The sequence shown here is derived from an EMBL/GenBank/DDBJ whole genome shotgun (WGS) entry which is preliminary data.</text>
</comment>
<evidence type="ECO:0000256" key="1">
    <source>
        <dbReference type="ARBA" id="ARBA00001947"/>
    </source>
</evidence>
<dbReference type="InterPro" id="IPR000718">
    <property type="entry name" value="Peptidase_M13"/>
</dbReference>
<dbReference type="Proteomes" id="UP001186944">
    <property type="component" value="Unassembled WGS sequence"/>
</dbReference>
<keyword evidence="2" id="KW-0645">Protease</keyword>
<feature type="domain" description="Peptidase M13 N-terminal" evidence="8">
    <location>
        <begin position="37"/>
        <end position="293"/>
    </location>
</feature>
<evidence type="ECO:0000256" key="5">
    <source>
        <dbReference type="ARBA" id="ARBA00022833"/>
    </source>
</evidence>
<accession>A0AA88YHM9</accession>
<dbReference type="PANTHER" id="PTHR11733:SF133">
    <property type="entry name" value="PHOSPHATE-REGULATING NEUTRAL ENDOPEPTIDASE PHEX"/>
    <property type="match status" value="1"/>
</dbReference>
<dbReference type="AlphaFoldDB" id="A0AA88YHM9"/>
<dbReference type="GO" id="GO:0046872">
    <property type="term" value="F:metal ion binding"/>
    <property type="evidence" value="ECO:0007669"/>
    <property type="project" value="UniProtKB-KW"/>
</dbReference>
<evidence type="ECO:0000256" key="6">
    <source>
        <dbReference type="ARBA" id="ARBA00023049"/>
    </source>
</evidence>
<dbReference type="PANTHER" id="PTHR11733">
    <property type="entry name" value="ZINC METALLOPROTEASE FAMILY M13 NEPRILYSIN-RELATED"/>
    <property type="match status" value="1"/>
</dbReference>
<dbReference type="InterPro" id="IPR024079">
    <property type="entry name" value="MetalloPept_cat_dom_sf"/>
</dbReference>
<dbReference type="GO" id="GO:0016485">
    <property type="term" value="P:protein processing"/>
    <property type="evidence" value="ECO:0007669"/>
    <property type="project" value="TreeGrafter"/>
</dbReference>
<name>A0AA88YHM9_PINIB</name>
<keyword evidence="4" id="KW-0378">Hydrolase</keyword>
<dbReference type="SUPFAM" id="SSF55486">
    <property type="entry name" value="Metalloproteases ('zincins'), catalytic domain"/>
    <property type="match status" value="1"/>
</dbReference>
<dbReference type="PROSITE" id="PS51885">
    <property type="entry name" value="NEPRILYSIN"/>
    <property type="match status" value="1"/>
</dbReference>
<dbReference type="Pfam" id="PF01431">
    <property type="entry name" value="Peptidase_M13"/>
    <property type="match status" value="1"/>
</dbReference>
<dbReference type="PRINTS" id="PR00786">
    <property type="entry name" value="NEPRILYSIN"/>
</dbReference>
<organism evidence="9 10">
    <name type="scientific">Pinctada imbricata</name>
    <name type="common">Atlantic pearl-oyster</name>
    <name type="synonym">Pinctada martensii</name>
    <dbReference type="NCBI Taxonomy" id="66713"/>
    <lineage>
        <taxon>Eukaryota</taxon>
        <taxon>Metazoa</taxon>
        <taxon>Spiralia</taxon>
        <taxon>Lophotrochozoa</taxon>
        <taxon>Mollusca</taxon>
        <taxon>Bivalvia</taxon>
        <taxon>Autobranchia</taxon>
        <taxon>Pteriomorphia</taxon>
        <taxon>Pterioida</taxon>
        <taxon>Pterioidea</taxon>
        <taxon>Pteriidae</taxon>
        <taxon>Pinctada</taxon>
    </lineage>
</organism>
<proteinExistence type="predicted"/>